<dbReference type="PROSITE" id="PS50865">
    <property type="entry name" value="ZF_MYND_2"/>
    <property type="match status" value="1"/>
</dbReference>
<dbReference type="Proteomes" id="UP000694923">
    <property type="component" value="Unplaced"/>
</dbReference>
<keyword evidence="11" id="KW-1185">Reference proteome</keyword>
<accession>A0ABM0SGS8</accession>
<evidence type="ECO:0000256" key="6">
    <source>
        <dbReference type="ARBA" id="ARBA00023043"/>
    </source>
</evidence>
<gene>
    <name evidence="12" type="primary">LOC103609541</name>
</gene>
<feature type="region of interest" description="Disordered" evidence="9">
    <location>
        <begin position="198"/>
        <end position="242"/>
    </location>
</feature>
<dbReference type="GeneID" id="103609541"/>
<dbReference type="Pfam" id="PF01753">
    <property type="entry name" value="zf-MYND"/>
    <property type="match status" value="1"/>
</dbReference>
<evidence type="ECO:0000256" key="9">
    <source>
        <dbReference type="SAM" id="MobiDB-lite"/>
    </source>
</evidence>
<protein>
    <submittedName>
        <fullName evidence="12">Ankyrin repeat and MYND domain-containing protein 2-like</fullName>
    </submittedName>
</protein>
<evidence type="ECO:0000313" key="11">
    <source>
        <dbReference type="Proteomes" id="UP000694923"/>
    </source>
</evidence>
<keyword evidence="6" id="KW-0040">ANK repeat</keyword>
<evidence type="ECO:0000259" key="10">
    <source>
        <dbReference type="PROSITE" id="PS50865"/>
    </source>
</evidence>
<comment type="subcellular location">
    <subcellularLocation>
        <location evidence="1">Cell projection</location>
    </subcellularLocation>
</comment>
<dbReference type="PANTHER" id="PTHR24150">
    <property type="entry name" value="ANKYRIN REPEAT AND MYND DOMAIN-CONTAINING PROTEIN 2"/>
    <property type="match status" value="1"/>
</dbReference>
<sequence>IVMLINENPLLVEEAALNKCYKVMDLICEKCMKQRDMNEVLAMKMHYISCIFQKCINFLKDGENKLVTLIKSLLKGRASDGFPVYQEKIIRESIRKFPYCEATLLQQLVRSIAPVEIGSDPTAFSVLTQAITGQVGFVDVEFCTTCGEKGASKRCSVCKMVIYCDQSCQKIHWFAHKKICKNLKDIYEKQQLEAAKEKRQEESNGKLNVNSNCVNEEQPEAETSVCQEDSNPKDSVEGEKECLQSEAGLQCFQDAPAGPQASEE</sequence>
<dbReference type="PANTHER" id="PTHR24150:SF8">
    <property type="entry name" value="ANKYRIN REPEAT AND MYND DOMAIN-CONTAINING PROTEIN 2"/>
    <property type="match status" value="1"/>
</dbReference>
<organism evidence="11 12">
    <name type="scientific">Galeopterus variegatus</name>
    <name type="common">Malayan flying lemur</name>
    <name type="synonym">Cynocephalus variegatus</name>
    <dbReference type="NCBI Taxonomy" id="482537"/>
    <lineage>
        <taxon>Eukaryota</taxon>
        <taxon>Metazoa</taxon>
        <taxon>Chordata</taxon>
        <taxon>Craniata</taxon>
        <taxon>Vertebrata</taxon>
        <taxon>Euteleostomi</taxon>
        <taxon>Mammalia</taxon>
        <taxon>Eutheria</taxon>
        <taxon>Euarchontoglires</taxon>
        <taxon>Dermoptera</taxon>
        <taxon>Cynocephalidae</taxon>
        <taxon>Galeopterus</taxon>
    </lineage>
</organism>
<evidence type="ECO:0000256" key="7">
    <source>
        <dbReference type="ARBA" id="ARBA00023273"/>
    </source>
</evidence>
<dbReference type="PROSITE" id="PS01360">
    <property type="entry name" value="ZF_MYND_1"/>
    <property type="match status" value="1"/>
</dbReference>
<dbReference type="SUPFAM" id="SSF144232">
    <property type="entry name" value="HIT/MYND zinc finger-like"/>
    <property type="match status" value="1"/>
</dbReference>
<keyword evidence="4 8" id="KW-0863">Zinc-finger</keyword>
<dbReference type="InterPro" id="IPR052452">
    <property type="entry name" value="Ankyrin-MYND_dom_contain_2"/>
</dbReference>
<dbReference type="Gene3D" id="6.10.140.2220">
    <property type="match status" value="1"/>
</dbReference>
<keyword evidence="5" id="KW-0862">Zinc</keyword>
<feature type="compositionally biased region" description="Polar residues" evidence="9">
    <location>
        <begin position="205"/>
        <end position="215"/>
    </location>
</feature>
<feature type="domain" description="MYND-type" evidence="10">
    <location>
        <begin position="143"/>
        <end position="180"/>
    </location>
</feature>
<evidence type="ECO:0000256" key="1">
    <source>
        <dbReference type="ARBA" id="ARBA00004316"/>
    </source>
</evidence>
<keyword evidence="3" id="KW-0677">Repeat</keyword>
<keyword evidence="7" id="KW-0966">Cell projection</keyword>
<dbReference type="InterPro" id="IPR002893">
    <property type="entry name" value="Znf_MYND"/>
</dbReference>
<proteinExistence type="predicted"/>
<feature type="non-terminal residue" evidence="12">
    <location>
        <position position="1"/>
    </location>
</feature>
<dbReference type="RefSeq" id="XP_008592069.1">
    <property type="nucleotide sequence ID" value="XM_008593847.1"/>
</dbReference>
<evidence type="ECO:0000256" key="4">
    <source>
        <dbReference type="ARBA" id="ARBA00022771"/>
    </source>
</evidence>
<feature type="compositionally biased region" description="Basic and acidic residues" evidence="9">
    <location>
        <begin position="230"/>
        <end position="242"/>
    </location>
</feature>
<evidence type="ECO:0000256" key="3">
    <source>
        <dbReference type="ARBA" id="ARBA00022737"/>
    </source>
</evidence>
<reference evidence="12" key="1">
    <citation type="submission" date="2025-08" db="UniProtKB">
        <authorList>
            <consortium name="RefSeq"/>
        </authorList>
    </citation>
    <scope>IDENTIFICATION</scope>
</reference>
<evidence type="ECO:0000256" key="5">
    <source>
        <dbReference type="ARBA" id="ARBA00022833"/>
    </source>
</evidence>
<evidence type="ECO:0000313" key="12">
    <source>
        <dbReference type="RefSeq" id="XP_008592069.1"/>
    </source>
</evidence>
<name>A0ABM0SGS8_GALVR</name>
<evidence type="ECO:0000256" key="2">
    <source>
        <dbReference type="ARBA" id="ARBA00022723"/>
    </source>
</evidence>
<evidence type="ECO:0000256" key="8">
    <source>
        <dbReference type="PROSITE-ProRule" id="PRU00134"/>
    </source>
</evidence>
<keyword evidence="2" id="KW-0479">Metal-binding</keyword>